<name>A0A0X8X532_9SPHI</name>
<dbReference type="OrthoDB" id="1122968at2"/>
<dbReference type="AlphaFoldDB" id="A0A0X8X532"/>
<sequence>MVIENANKDKITITIPSSIDRFGLQRIIDYLKYLELTSKSKATQADADKLAEETNSSWWEANKSRFNK</sequence>
<evidence type="ECO:0000313" key="2">
    <source>
        <dbReference type="Proteomes" id="UP000218263"/>
    </source>
</evidence>
<accession>A0A0X8X532</accession>
<keyword evidence="2" id="KW-1185">Reference proteome</keyword>
<gene>
    <name evidence="1" type="ORF">MgSA37_03996</name>
</gene>
<reference evidence="1 2" key="1">
    <citation type="submission" date="2015-12" db="EMBL/GenBank/DDBJ databases">
        <title>Genome sequence of Mucilaginibacter gotjawali.</title>
        <authorList>
            <person name="Lee J.S."/>
            <person name="Lee K.C."/>
            <person name="Kim K.K."/>
            <person name="Lee B.W."/>
        </authorList>
    </citation>
    <scope>NUCLEOTIDE SEQUENCE [LARGE SCALE GENOMIC DNA]</scope>
    <source>
        <strain evidence="1 2">SA3-7</strain>
    </source>
</reference>
<protein>
    <submittedName>
        <fullName evidence="1">Uncharacterized protein</fullName>
    </submittedName>
</protein>
<evidence type="ECO:0000313" key="1">
    <source>
        <dbReference type="EMBL" id="BAU55804.1"/>
    </source>
</evidence>
<dbReference type="KEGG" id="mgot:MgSA37_03996"/>
<proteinExistence type="predicted"/>
<organism evidence="1 2">
    <name type="scientific">Mucilaginibacter gotjawali</name>
    <dbReference type="NCBI Taxonomy" id="1550579"/>
    <lineage>
        <taxon>Bacteria</taxon>
        <taxon>Pseudomonadati</taxon>
        <taxon>Bacteroidota</taxon>
        <taxon>Sphingobacteriia</taxon>
        <taxon>Sphingobacteriales</taxon>
        <taxon>Sphingobacteriaceae</taxon>
        <taxon>Mucilaginibacter</taxon>
    </lineage>
</organism>
<dbReference type="RefSeq" id="WP_096354266.1">
    <property type="nucleotide sequence ID" value="NZ_AP017313.1"/>
</dbReference>
<dbReference type="EMBL" id="AP017313">
    <property type="protein sequence ID" value="BAU55804.1"/>
    <property type="molecule type" value="Genomic_DNA"/>
</dbReference>
<dbReference type="Proteomes" id="UP000218263">
    <property type="component" value="Chromosome"/>
</dbReference>